<organism evidence="3 4">
    <name type="scientific">Glonium stellatum</name>
    <dbReference type="NCBI Taxonomy" id="574774"/>
    <lineage>
        <taxon>Eukaryota</taxon>
        <taxon>Fungi</taxon>
        <taxon>Dikarya</taxon>
        <taxon>Ascomycota</taxon>
        <taxon>Pezizomycotina</taxon>
        <taxon>Dothideomycetes</taxon>
        <taxon>Pleosporomycetidae</taxon>
        <taxon>Gloniales</taxon>
        <taxon>Gloniaceae</taxon>
        <taxon>Glonium</taxon>
    </lineage>
</organism>
<protein>
    <submittedName>
        <fullName evidence="3">Uncharacterized protein</fullName>
    </submittedName>
</protein>
<evidence type="ECO:0000313" key="3">
    <source>
        <dbReference type="EMBL" id="OCL04724.1"/>
    </source>
</evidence>
<feature type="transmembrane region" description="Helical" evidence="2">
    <location>
        <begin position="244"/>
        <end position="266"/>
    </location>
</feature>
<feature type="transmembrane region" description="Helical" evidence="2">
    <location>
        <begin position="185"/>
        <end position="203"/>
    </location>
</feature>
<feature type="transmembrane region" description="Helical" evidence="2">
    <location>
        <begin position="663"/>
        <end position="684"/>
    </location>
</feature>
<evidence type="ECO:0000313" key="4">
    <source>
        <dbReference type="Proteomes" id="UP000250140"/>
    </source>
</evidence>
<proteinExistence type="predicted"/>
<dbReference type="OrthoDB" id="5340195at2759"/>
<dbReference type="Proteomes" id="UP000250140">
    <property type="component" value="Unassembled WGS sequence"/>
</dbReference>
<evidence type="ECO:0000256" key="2">
    <source>
        <dbReference type="SAM" id="Phobius"/>
    </source>
</evidence>
<gene>
    <name evidence="3" type="ORF">AOQ84DRAFT_323993</name>
</gene>
<dbReference type="AlphaFoldDB" id="A0A8E2JPF2"/>
<feature type="transmembrane region" description="Helical" evidence="2">
    <location>
        <begin position="139"/>
        <end position="165"/>
    </location>
</feature>
<keyword evidence="2" id="KW-0812">Transmembrane</keyword>
<evidence type="ECO:0000256" key="1">
    <source>
        <dbReference type="SAM" id="MobiDB-lite"/>
    </source>
</evidence>
<dbReference type="PANTHER" id="PTHR35041:SF3">
    <property type="entry name" value="FORMYLMETHIONINE DEFORMYLASE-LIKE PROTEIN"/>
    <property type="match status" value="1"/>
</dbReference>
<keyword evidence="2" id="KW-0472">Membrane</keyword>
<feature type="compositionally biased region" description="Polar residues" evidence="1">
    <location>
        <begin position="1"/>
        <end position="10"/>
    </location>
</feature>
<sequence length="776" mass="86016">MTSQPSSFSRTPEIPSLSPSPNGLKDEFHGILPSPELHQTPQPQDTPPQEGLGIELSRFPSLTSPARSIFAARHGSATEYTPVPSGPYNLRQAKSIASQSVDSISTLLPRGTSDSRFRSDPDIQNLIQRRAGEVARWGIHWWTPTVMVGLFLLGVIGALAHHAFYTYLHGREAKNQLEMVRYGTALAYFTKATLVGSVVLSYRQRIWQTFRSRVLTLGAIDALFAATDDPTYFRNWEMIRNAKLATVMGVASWLIPIASVLSPASLTSIVTTEYLPNTTTICRSVPSLNISAESDKDFRHQRNVSGVPAVSIQYWNTTDPRAVKLGWFDYWDQPSQVLDRLALMSAFSGGPLPRKDFAHQACGPGWNCSYTISFTAPGYQCQELANGSYPNTQGLEDMGAPFNISSLAPIGPNIYRGEVAIDEYQRPQVPTTRDGTPAQGPPYPEDLGVFKIEPMMWIGYTINTSQPLPPGSPFVGKWLTIMMPKIFSCTHHQTQYSVFFNHTESVSNAAIIERKFLGPVINTTYGWFPNGTINTSSIIPSSNIVRPNTNVTNYKLTAAYHAIGYELRSFLQGRMEREPNFPGPSYSRAVDTDIIKTRLIHTKDRFNRDVPVEDLQTQIQSFCDDLILSLFSIPNLVISSFADVPCTRSRDVNLFHYDSRNLWIGYAIVITITLVFLIIGLLAIRANGIASDIRFSRIMVTTRNPLLDDLSVGACLGNNPFPEELSRTKLRFGVLEEEHYEEGVADHGGMRDAQIAHCAFGTEAQTGPVVVGNSYA</sequence>
<reference evidence="3 4" key="1">
    <citation type="journal article" date="2016" name="Nat. Commun.">
        <title>Ectomycorrhizal ecology is imprinted in the genome of the dominant symbiotic fungus Cenococcum geophilum.</title>
        <authorList>
            <consortium name="DOE Joint Genome Institute"/>
            <person name="Peter M."/>
            <person name="Kohler A."/>
            <person name="Ohm R.A."/>
            <person name="Kuo A."/>
            <person name="Krutzmann J."/>
            <person name="Morin E."/>
            <person name="Arend M."/>
            <person name="Barry K.W."/>
            <person name="Binder M."/>
            <person name="Choi C."/>
            <person name="Clum A."/>
            <person name="Copeland A."/>
            <person name="Grisel N."/>
            <person name="Haridas S."/>
            <person name="Kipfer T."/>
            <person name="LaButti K."/>
            <person name="Lindquist E."/>
            <person name="Lipzen A."/>
            <person name="Maire R."/>
            <person name="Meier B."/>
            <person name="Mihaltcheva S."/>
            <person name="Molinier V."/>
            <person name="Murat C."/>
            <person name="Poggeler S."/>
            <person name="Quandt C.A."/>
            <person name="Sperisen C."/>
            <person name="Tritt A."/>
            <person name="Tisserant E."/>
            <person name="Crous P.W."/>
            <person name="Henrissat B."/>
            <person name="Nehls U."/>
            <person name="Egli S."/>
            <person name="Spatafora J.W."/>
            <person name="Grigoriev I.V."/>
            <person name="Martin F.M."/>
        </authorList>
    </citation>
    <scope>NUCLEOTIDE SEQUENCE [LARGE SCALE GENOMIC DNA]</scope>
    <source>
        <strain evidence="3 4">CBS 207.34</strain>
    </source>
</reference>
<name>A0A8E2JPF2_9PEZI</name>
<feature type="compositionally biased region" description="Low complexity" evidence="1">
    <location>
        <begin position="39"/>
        <end position="49"/>
    </location>
</feature>
<accession>A0A8E2JPF2</accession>
<keyword evidence="4" id="KW-1185">Reference proteome</keyword>
<dbReference type="EMBL" id="KV750450">
    <property type="protein sequence ID" value="OCL04724.1"/>
    <property type="molecule type" value="Genomic_DNA"/>
</dbReference>
<dbReference type="PANTHER" id="PTHR35041">
    <property type="entry name" value="MEDIATOR OF RNA POLYMERASE II TRANSCRIPTION SUBUNIT 1"/>
    <property type="match status" value="1"/>
</dbReference>
<feature type="region of interest" description="Disordered" evidence="1">
    <location>
        <begin position="1"/>
        <end position="53"/>
    </location>
</feature>
<keyword evidence="2" id="KW-1133">Transmembrane helix</keyword>